<dbReference type="Proteomes" id="UP000747110">
    <property type="component" value="Unassembled WGS sequence"/>
</dbReference>
<dbReference type="AlphaFoldDB" id="A0A8J4BZL7"/>
<evidence type="ECO:0000313" key="3">
    <source>
        <dbReference type="EMBL" id="GIL70307.1"/>
    </source>
</evidence>
<evidence type="ECO:0000256" key="1">
    <source>
        <dbReference type="SAM" id="MobiDB-lite"/>
    </source>
</evidence>
<gene>
    <name evidence="3" type="ORF">Vretifemale_1115</name>
</gene>
<dbReference type="InterPro" id="IPR015421">
    <property type="entry name" value="PyrdxlP-dep_Trfase_major"/>
</dbReference>
<proteinExistence type="predicted"/>
<protein>
    <recommendedName>
        <fullName evidence="2">Aminotransferase class V domain-containing protein</fullName>
    </recommendedName>
</protein>
<reference evidence="3" key="1">
    <citation type="journal article" date="2021" name="Proc. Natl. Acad. Sci. U.S.A.">
        <title>Three genomes in the algal genus Volvox reveal the fate of a haploid sex-determining region after a transition to homothallism.</title>
        <authorList>
            <person name="Yamamoto K."/>
            <person name="Hamaji T."/>
            <person name="Kawai-Toyooka H."/>
            <person name="Matsuzaki R."/>
            <person name="Takahashi F."/>
            <person name="Nishimura Y."/>
            <person name="Kawachi M."/>
            <person name="Noguchi H."/>
            <person name="Minakuchi Y."/>
            <person name="Umen J.G."/>
            <person name="Toyoda A."/>
            <person name="Nozaki H."/>
        </authorList>
    </citation>
    <scope>NUCLEOTIDE SEQUENCE</scope>
    <source>
        <strain evidence="3">NIES-3786</strain>
    </source>
</reference>
<dbReference type="InterPro" id="IPR000192">
    <property type="entry name" value="Aminotrans_V_dom"/>
</dbReference>
<feature type="region of interest" description="Disordered" evidence="1">
    <location>
        <begin position="298"/>
        <end position="323"/>
    </location>
</feature>
<feature type="compositionally biased region" description="Basic and acidic residues" evidence="1">
    <location>
        <begin position="307"/>
        <end position="317"/>
    </location>
</feature>
<comment type="caution">
    <text evidence="3">The sequence shown here is derived from an EMBL/GenBank/DDBJ whole genome shotgun (WGS) entry which is preliminary data.</text>
</comment>
<accession>A0A8J4BZL7</accession>
<name>A0A8J4BZL7_9CHLO</name>
<dbReference type="SUPFAM" id="SSF53383">
    <property type="entry name" value="PLP-dependent transferases"/>
    <property type="match status" value="1"/>
</dbReference>
<dbReference type="Gene3D" id="3.40.640.10">
    <property type="entry name" value="Type I PLP-dependent aspartate aminotransferase-like (Major domain)"/>
    <property type="match status" value="1"/>
</dbReference>
<dbReference type="InterPro" id="IPR015422">
    <property type="entry name" value="PyrdxlP-dep_Trfase_small"/>
</dbReference>
<dbReference type="PANTHER" id="PTHR43586:SF21">
    <property type="entry name" value="PYRIDOXAL PHOSPHATE (PLP)-DEPENDENT ASPARTATE AMINOTRANSFERASE SUPERFAMILY"/>
    <property type="match status" value="1"/>
</dbReference>
<dbReference type="EMBL" id="BNCP01000002">
    <property type="protein sequence ID" value="GIL70307.1"/>
    <property type="molecule type" value="Genomic_DNA"/>
</dbReference>
<dbReference type="Gene3D" id="3.90.1150.10">
    <property type="entry name" value="Aspartate Aminotransferase, domain 1"/>
    <property type="match status" value="1"/>
</dbReference>
<sequence length="518" mass="56112">MGATASDYARARAAFDYFRVGPDTCVTFMENAGGSQVPRCVVNAISNYFVYDYAQLGAGYSRSQRATNVVGAAHSWLEVFMNTHGHGQVVVGPSTSQLAFNLASAFADCLGPGDSIVLQEASHESVLGPWVRLANRNGCELHWWRVDRRSGVSHLAELESLLGPTTRLVVVTHVSNLMGEILDLASVVQLVRRRAPGAQVMADGVAYAPHRAIDVFAWDVDWYLWSAYKVYGPHLGVMYGKRRAYDSLLSLGGQGPNFYFVPASDLSYKFELGGVSHEGCAGLLALQDYLLCLLGTSPTPGTPPQHQQEHQQDKEQRQQQQLQPVCRHHNDYIPQEAEGGLISTSLPLVPPPAMASAGQVRVSRSQVEAAFALMTAMEMPLQEQLLSYLASHPAVRLAGSANADPAVRVPTISFVHRCRSSQWVARQLQAAGFAVRCGHMYARRLVEALSAEGGLMAEEAIQRQAVEDEGAAAGAACAGSAVFDEQQAINEGVVRVSLLHYNTPGEVSQLIEALRTIL</sequence>
<organism evidence="3 4">
    <name type="scientific">Volvox reticuliferus</name>
    <dbReference type="NCBI Taxonomy" id="1737510"/>
    <lineage>
        <taxon>Eukaryota</taxon>
        <taxon>Viridiplantae</taxon>
        <taxon>Chlorophyta</taxon>
        <taxon>core chlorophytes</taxon>
        <taxon>Chlorophyceae</taxon>
        <taxon>CS clade</taxon>
        <taxon>Chlamydomonadales</taxon>
        <taxon>Volvocaceae</taxon>
        <taxon>Volvox</taxon>
    </lineage>
</organism>
<dbReference type="OrthoDB" id="420046at2759"/>
<dbReference type="InterPro" id="IPR015424">
    <property type="entry name" value="PyrdxlP-dep_Trfase"/>
</dbReference>
<dbReference type="PANTHER" id="PTHR43586">
    <property type="entry name" value="CYSTEINE DESULFURASE"/>
    <property type="match status" value="1"/>
</dbReference>
<dbReference type="Pfam" id="PF00266">
    <property type="entry name" value="Aminotran_5"/>
    <property type="match status" value="1"/>
</dbReference>
<feature type="domain" description="Aminotransferase class V" evidence="2">
    <location>
        <begin position="28"/>
        <end position="290"/>
    </location>
</feature>
<evidence type="ECO:0000313" key="4">
    <source>
        <dbReference type="Proteomes" id="UP000747110"/>
    </source>
</evidence>
<keyword evidence="4" id="KW-1185">Reference proteome</keyword>
<evidence type="ECO:0000259" key="2">
    <source>
        <dbReference type="Pfam" id="PF00266"/>
    </source>
</evidence>